<dbReference type="STRING" id="1908236.BEN48_12860"/>
<dbReference type="Proteomes" id="UP000177791">
    <property type="component" value="Unassembled WGS sequence"/>
</dbReference>
<sequence>MKAREKFNGRVVVSIDYGQQQKPLSENLFRDPAGQTVEFNSAVDALNWLNAQGWELASTFFLVDDGDSAAYYVLRRRLPKAG</sequence>
<dbReference type="EMBL" id="MDZC01000049">
    <property type="protein sequence ID" value="OGX86514.1"/>
    <property type="molecule type" value="Genomic_DNA"/>
</dbReference>
<evidence type="ECO:0000313" key="2">
    <source>
        <dbReference type="Proteomes" id="UP000177791"/>
    </source>
</evidence>
<organism evidence="1 2">
    <name type="scientific">Hymenobacter glacialis</name>
    <dbReference type="NCBI Taxonomy" id="1908236"/>
    <lineage>
        <taxon>Bacteria</taxon>
        <taxon>Pseudomonadati</taxon>
        <taxon>Bacteroidota</taxon>
        <taxon>Cytophagia</taxon>
        <taxon>Cytophagales</taxon>
        <taxon>Hymenobacteraceae</taxon>
        <taxon>Hymenobacter</taxon>
    </lineage>
</organism>
<evidence type="ECO:0008006" key="3">
    <source>
        <dbReference type="Google" id="ProtNLM"/>
    </source>
</evidence>
<keyword evidence="2" id="KW-1185">Reference proteome</keyword>
<protein>
    <recommendedName>
        <fullName evidence="3">DUF4177 domain-containing protein</fullName>
    </recommendedName>
</protein>
<proteinExistence type="predicted"/>
<dbReference type="AlphaFoldDB" id="A0A1G1T6R7"/>
<gene>
    <name evidence="1" type="ORF">BEN48_12860</name>
</gene>
<reference evidence="1 2" key="1">
    <citation type="submission" date="2016-08" db="EMBL/GenBank/DDBJ databases">
        <title>Hymenobacter coccineus sp. nov., Hymenobacter lapidarius sp. nov. and Hymenobacter glacialis sp. nov., isolated from Antarctic soil.</title>
        <authorList>
            <person name="Sedlacek I."/>
            <person name="Kralova S."/>
            <person name="Kyrova K."/>
            <person name="Maslanova I."/>
            <person name="Stankova E."/>
            <person name="Vrbovska V."/>
            <person name="Nemec M."/>
            <person name="Bartak M."/>
            <person name="Svec P."/>
            <person name="Busse H.-J."/>
            <person name="Pantucek R."/>
        </authorList>
    </citation>
    <scope>NUCLEOTIDE SEQUENCE [LARGE SCALE GENOMIC DNA]</scope>
    <source>
        <strain evidence="1 2">CCM 8648</strain>
    </source>
</reference>
<name>A0A1G1T6R7_9BACT</name>
<comment type="caution">
    <text evidence="1">The sequence shown here is derived from an EMBL/GenBank/DDBJ whole genome shotgun (WGS) entry which is preliminary data.</text>
</comment>
<evidence type="ECO:0000313" key="1">
    <source>
        <dbReference type="EMBL" id="OGX86514.1"/>
    </source>
</evidence>
<accession>A0A1G1T6R7</accession>